<keyword evidence="5 7" id="KW-1133">Transmembrane helix</keyword>
<reference evidence="9 10" key="1">
    <citation type="submission" date="2018-08" db="EMBL/GenBank/DDBJ databases">
        <title>Chitinophaga sp. K20C18050901, a novel bacterium isolated from forest soil.</title>
        <authorList>
            <person name="Wang C."/>
        </authorList>
    </citation>
    <scope>NUCLEOTIDE SEQUENCE [LARGE SCALE GENOMIC DNA]</scope>
    <source>
        <strain evidence="9 10">K20C18050901</strain>
    </source>
</reference>
<keyword evidence="10" id="KW-1185">Reference proteome</keyword>
<dbReference type="GO" id="GO:0022857">
    <property type="term" value="F:transmembrane transporter activity"/>
    <property type="evidence" value="ECO:0007669"/>
    <property type="project" value="InterPro"/>
</dbReference>
<feature type="transmembrane region" description="Helical" evidence="7">
    <location>
        <begin position="151"/>
        <end position="172"/>
    </location>
</feature>
<organism evidence="9 10">
    <name type="scientific">Chitinophaga silvisoli</name>
    <dbReference type="NCBI Taxonomy" id="2291814"/>
    <lineage>
        <taxon>Bacteria</taxon>
        <taxon>Pseudomonadati</taxon>
        <taxon>Bacteroidota</taxon>
        <taxon>Chitinophagia</taxon>
        <taxon>Chitinophagales</taxon>
        <taxon>Chitinophagaceae</taxon>
        <taxon>Chitinophaga</taxon>
    </lineage>
</organism>
<feature type="transmembrane region" description="Helical" evidence="7">
    <location>
        <begin position="369"/>
        <end position="393"/>
    </location>
</feature>
<evidence type="ECO:0000256" key="4">
    <source>
        <dbReference type="ARBA" id="ARBA00022692"/>
    </source>
</evidence>
<dbReference type="PANTHER" id="PTHR23517:SF13">
    <property type="entry name" value="MAJOR FACILITATOR SUPERFAMILY MFS_1"/>
    <property type="match status" value="1"/>
</dbReference>
<feature type="transmembrane region" description="Helical" evidence="7">
    <location>
        <begin position="250"/>
        <end position="271"/>
    </location>
</feature>
<evidence type="ECO:0000256" key="5">
    <source>
        <dbReference type="ARBA" id="ARBA00022989"/>
    </source>
</evidence>
<dbReference type="GO" id="GO:0005886">
    <property type="term" value="C:plasma membrane"/>
    <property type="evidence" value="ECO:0007669"/>
    <property type="project" value="UniProtKB-SubCell"/>
</dbReference>
<proteinExistence type="predicted"/>
<evidence type="ECO:0000313" key="10">
    <source>
        <dbReference type="Proteomes" id="UP000261174"/>
    </source>
</evidence>
<dbReference type="CDD" id="cd17489">
    <property type="entry name" value="MFS_YfcJ_like"/>
    <property type="match status" value="1"/>
</dbReference>
<gene>
    <name evidence="9" type="ORF">DXN04_08025</name>
</gene>
<evidence type="ECO:0000313" key="9">
    <source>
        <dbReference type="EMBL" id="RFM35328.1"/>
    </source>
</evidence>
<keyword evidence="4 7" id="KW-0812">Transmembrane</keyword>
<feature type="transmembrane region" description="Helical" evidence="7">
    <location>
        <begin position="178"/>
        <end position="196"/>
    </location>
</feature>
<sequence length="402" mass="42582">MQTAQNAGVSLSKVRATIAEFVAFTFIGYFTIGLALAVLPYFIYHDLGFSTMTAGVVISLQYITTFLFRGYAGSIVDKQGPKPAVMMGMIGFAVSGALLVIAYICKGFPALSLSLLVITRLSTGFAEGMIGASPINWAILAVGDEHTSKAISYNGIGSYGALAVGAPLGAILHHNFGMSAMAGLIMVCGITGYYYAKGKTPLKSTSTAPRQPFMDVFKIVTPFGICLALGGLGFGTISTFITLYYSQLGWQGAVMCLSTFSISFILGRLFFEDYINRYGGMKTAIFCLLTEAIGLAILWQAYSPHIALAGACIAGFGFSLVFPALGVEAVKLVPASNKGAALGGYGVFIDLSLGITGPLVGLVESTFGMAHIFMFSMVMVFTGFIIAVLINNWQRKGEMTLR</sequence>
<evidence type="ECO:0000256" key="3">
    <source>
        <dbReference type="ARBA" id="ARBA00022475"/>
    </source>
</evidence>
<name>A0A3E1P5R2_9BACT</name>
<evidence type="ECO:0000259" key="8">
    <source>
        <dbReference type="PROSITE" id="PS50850"/>
    </source>
</evidence>
<protein>
    <submittedName>
        <fullName evidence="9">MFS transporter</fullName>
    </submittedName>
</protein>
<dbReference type="PANTHER" id="PTHR23517">
    <property type="entry name" value="RESISTANCE PROTEIN MDTM, PUTATIVE-RELATED-RELATED"/>
    <property type="match status" value="1"/>
</dbReference>
<evidence type="ECO:0000256" key="7">
    <source>
        <dbReference type="SAM" id="Phobius"/>
    </source>
</evidence>
<keyword evidence="6 7" id="KW-0472">Membrane</keyword>
<comment type="subcellular location">
    <subcellularLocation>
        <location evidence="1">Cell membrane</location>
        <topology evidence="1">Multi-pass membrane protein</topology>
    </subcellularLocation>
</comment>
<dbReference type="Proteomes" id="UP000261174">
    <property type="component" value="Unassembled WGS sequence"/>
</dbReference>
<keyword evidence="2" id="KW-0813">Transport</keyword>
<dbReference type="SUPFAM" id="SSF103473">
    <property type="entry name" value="MFS general substrate transporter"/>
    <property type="match status" value="1"/>
</dbReference>
<dbReference type="EMBL" id="QTJV01000002">
    <property type="protein sequence ID" value="RFM35328.1"/>
    <property type="molecule type" value="Genomic_DNA"/>
</dbReference>
<evidence type="ECO:0000256" key="2">
    <source>
        <dbReference type="ARBA" id="ARBA00022448"/>
    </source>
</evidence>
<feature type="transmembrane region" description="Helical" evidence="7">
    <location>
        <begin position="283"/>
        <end position="302"/>
    </location>
</feature>
<accession>A0A3E1P5R2</accession>
<dbReference type="InterPro" id="IPR036259">
    <property type="entry name" value="MFS_trans_sf"/>
</dbReference>
<evidence type="ECO:0000256" key="6">
    <source>
        <dbReference type="ARBA" id="ARBA00023136"/>
    </source>
</evidence>
<comment type="caution">
    <text evidence="9">The sequence shown here is derived from an EMBL/GenBank/DDBJ whole genome shotgun (WGS) entry which is preliminary data.</text>
</comment>
<dbReference type="InterPro" id="IPR011701">
    <property type="entry name" value="MFS"/>
</dbReference>
<dbReference type="NCBIfam" id="NF003477">
    <property type="entry name" value="PRK05122.1"/>
    <property type="match status" value="1"/>
</dbReference>
<dbReference type="OrthoDB" id="322544at2"/>
<feature type="transmembrane region" description="Helical" evidence="7">
    <location>
        <begin position="84"/>
        <end position="104"/>
    </location>
</feature>
<dbReference type="InterPro" id="IPR020846">
    <property type="entry name" value="MFS_dom"/>
</dbReference>
<dbReference type="RefSeq" id="WP_116852807.1">
    <property type="nucleotide sequence ID" value="NZ_QTJV01000002.1"/>
</dbReference>
<evidence type="ECO:0000256" key="1">
    <source>
        <dbReference type="ARBA" id="ARBA00004651"/>
    </source>
</evidence>
<keyword evidence="3" id="KW-1003">Cell membrane</keyword>
<feature type="transmembrane region" description="Helical" evidence="7">
    <location>
        <begin position="216"/>
        <end position="244"/>
    </location>
</feature>
<dbReference type="Pfam" id="PF07690">
    <property type="entry name" value="MFS_1"/>
    <property type="match status" value="1"/>
</dbReference>
<feature type="transmembrane region" description="Helical" evidence="7">
    <location>
        <begin position="21"/>
        <end position="43"/>
    </location>
</feature>
<feature type="transmembrane region" description="Helical" evidence="7">
    <location>
        <begin position="342"/>
        <end position="363"/>
    </location>
</feature>
<feature type="transmembrane region" description="Helical" evidence="7">
    <location>
        <begin position="308"/>
        <end position="330"/>
    </location>
</feature>
<dbReference type="AlphaFoldDB" id="A0A3E1P5R2"/>
<dbReference type="InterPro" id="IPR050171">
    <property type="entry name" value="MFS_Transporters"/>
</dbReference>
<dbReference type="Gene3D" id="1.20.1250.20">
    <property type="entry name" value="MFS general substrate transporter like domains"/>
    <property type="match status" value="1"/>
</dbReference>
<feature type="domain" description="Major facilitator superfamily (MFS) profile" evidence="8">
    <location>
        <begin position="17"/>
        <end position="395"/>
    </location>
</feature>
<feature type="transmembrane region" description="Helical" evidence="7">
    <location>
        <begin position="49"/>
        <end position="72"/>
    </location>
</feature>
<dbReference type="PROSITE" id="PS50850">
    <property type="entry name" value="MFS"/>
    <property type="match status" value="1"/>
</dbReference>